<evidence type="ECO:0000313" key="6">
    <source>
        <dbReference type="Proteomes" id="UP000019116"/>
    </source>
</evidence>
<dbReference type="Gramene" id="TraesKAR3B01G0026600.1">
    <property type="protein sequence ID" value="cds.TraesKAR3B01G0026600.1"/>
    <property type="gene ID" value="TraesKAR3B01G0026600"/>
</dbReference>
<dbReference type="GO" id="GO:0010215">
    <property type="term" value="P:cellulose microfibril organization"/>
    <property type="evidence" value="ECO:0007669"/>
    <property type="project" value="InterPro"/>
</dbReference>
<feature type="domain" description="COBRA C-terminal" evidence="4">
    <location>
        <begin position="64"/>
        <end position="203"/>
    </location>
</feature>
<proteinExistence type="inferred from homology"/>
<sequence length="232" mass="26248">MTWTVMCTYSRQLASRYPTCCVSFSSYNSTIVPCGCGPHKSTGSRGGKSHGDGCIAGDPKKDGAQLLQCTNHMCPIRVHWHVKLNYKDYWRAEIAVTNFNYRMNYTQWTLVAQHSNLNNVSEVFSFQYKPFFPYGNINDTGMFYGLKLYNDQLMEPGPFGNVQSEVLMRKDDTTFTFSQGRAFPRKIYFNGNECKMPPPESYPYLLNSTPPRSSIVTAASTCLMLLLLLPAS</sequence>
<dbReference type="Gramene" id="TraesCAD_scaffold_006825_01G001100.1">
    <property type="protein sequence ID" value="TraesCAD_scaffold_006825_01G001100.1"/>
    <property type="gene ID" value="TraesCAD_scaffold_006825_01G001100"/>
</dbReference>
<dbReference type="Pfam" id="PF25079">
    <property type="entry name" value="COB_C"/>
    <property type="match status" value="1"/>
</dbReference>
<protein>
    <recommendedName>
        <fullName evidence="4">COBRA C-terminal domain-containing protein</fullName>
    </recommendedName>
</protein>
<keyword evidence="3" id="KW-0325">Glycoprotein</keyword>
<comment type="similarity">
    <text evidence="1">Belongs to the COBRA family.</text>
</comment>
<dbReference type="Proteomes" id="UP000019116">
    <property type="component" value="Chromosome Un"/>
</dbReference>
<dbReference type="OMA" id="QPYENIN"/>
<keyword evidence="6" id="KW-1185">Reference proteome</keyword>
<evidence type="ECO:0000256" key="3">
    <source>
        <dbReference type="ARBA" id="ARBA00023180"/>
    </source>
</evidence>
<dbReference type="PANTHER" id="PTHR31673">
    <property type="entry name" value="PROTEIN COBRA"/>
    <property type="match status" value="1"/>
</dbReference>
<reference evidence="5" key="1">
    <citation type="submission" date="2018-08" db="EMBL/GenBank/DDBJ databases">
        <authorList>
            <person name="Rossello M."/>
        </authorList>
    </citation>
    <scope>NUCLEOTIDE SEQUENCE [LARGE SCALE GENOMIC DNA]</scope>
    <source>
        <strain evidence="5">cv. Chinese Spring</strain>
    </source>
</reference>
<keyword evidence="2" id="KW-0732">Signal</keyword>
<evidence type="ECO:0000256" key="1">
    <source>
        <dbReference type="ARBA" id="ARBA00005507"/>
    </source>
</evidence>
<dbReference type="AlphaFoldDB" id="A0A3B6TZL4"/>
<reference evidence="5" key="2">
    <citation type="submission" date="2018-10" db="UniProtKB">
        <authorList>
            <consortium name="EnsemblPlants"/>
        </authorList>
    </citation>
    <scope>IDENTIFICATION</scope>
</reference>
<evidence type="ECO:0000313" key="5">
    <source>
        <dbReference type="EnsemblPlants" id="TraesCSU02G047200.1.cds1"/>
    </source>
</evidence>
<dbReference type="GO" id="GO:0005886">
    <property type="term" value="C:plasma membrane"/>
    <property type="evidence" value="ECO:0000318"/>
    <property type="project" value="GO_Central"/>
</dbReference>
<dbReference type="Gramene" id="TraesWEE_scaffold_004811_01G000100.1">
    <property type="protein sequence ID" value="TraesWEE_scaffold_004811_01G000100.1"/>
    <property type="gene ID" value="TraesWEE_scaffold_004811_01G000100"/>
</dbReference>
<dbReference type="InterPro" id="IPR056900">
    <property type="entry name" value="COB_C"/>
</dbReference>
<evidence type="ECO:0000256" key="2">
    <source>
        <dbReference type="ARBA" id="ARBA00022729"/>
    </source>
</evidence>
<dbReference type="OrthoDB" id="2012261at2759"/>
<dbReference type="PANTHER" id="PTHR31673:SF55">
    <property type="entry name" value="COBRA-LIKE PROTEIN 5"/>
    <property type="match status" value="1"/>
</dbReference>
<dbReference type="InterPro" id="IPR006918">
    <property type="entry name" value="COBRA_pln"/>
</dbReference>
<name>A0A3B6TZL4_WHEAT</name>
<organism evidence="5">
    <name type="scientific">Triticum aestivum</name>
    <name type="common">Wheat</name>
    <dbReference type="NCBI Taxonomy" id="4565"/>
    <lineage>
        <taxon>Eukaryota</taxon>
        <taxon>Viridiplantae</taxon>
        <taxon>Streptophyta</taxon>
        <taxon>Embryophyta</taxon>
        <taxon>Tracheophyta</taxon>
        <taxon>Spermatophyta</taxon>
        <taxon>Magnoliopsida</taxon>
        <taxon>Liliopsida</taxon>
        <taxon>Poales</taxon>
        <taxon>Poaceae</taxon>
        <taxon>BOP clade</taxon>
        <taxon>Pooideae</taxon>
        <taxon>Triticodae</taxon>
        <taxon>Triticeae</taxon>
        <taxon>Triticinae</taxon>
        <taxon>Triticum</taxon>
    </lineage>
</organism>
<dbReference type="EnsemblPlants" id="TraesCSU02G047200.1">
    <property type="protein sequence ID" value="TraesCSU02G047200.1.cds1"/>
    <property type="gene ID" value="TraesCSU02G047200"/>
</dbReference>
<accession>A0A3B6TZL4</accession>
<dbReference type="Gramene" id="TraesCSU02G047200.1">
    <property type="protein sequence ID" value="TraesCSU02G047200.1.cds1"/>
    <property type="gene ID" value="TraesCSU02G047200"/>
</dbReference>
<dbReference type="Gramene" id="TraesCSU03G0040000.1">
    <property type="protein sequence ID" value="TraesCSU03G0040000.1.CDS1"/>
    <property type="gene ID" value="TraesCSU03G0040000"/>
</dbReference>
<evidence type="ECO:0000259" key="4">
    <source>
        <dbReference type="Pfam" id="PF25079"/>
    </source>
</evidence>
<dbReference type="GO" id="GO:0052324">
    <property type="term" value="P:plant-type cell wall cellulose biosynthetic process"/>
    <property type="evidence" value="ECO:0000318"/>
    <property type="project" value="GO_Central"/>
</dbReference>